<dbReference type="RefSeq" id="XP_013328131.1">
    <property type="nucleotide sequence ID" value="XM_013472677.1"/>
</dbReference>
<sequence>MGLLRVRFPGKGDKTKAISGKTVHATPEFSAVKDARKGTSQWKDQDADIEMEDLFQKAVISGRHAPAIGFDRVSSKQDSSMLKKFMRCKGHQHPLDEFSDKIRRNLHRESTIPTVTSKECNGEIGWFATPDLVSERGYDSDAQFISTPMVSDRSPGSARTTNLLEPITGSNRSDVYDQSSTKTAGKHEILFSATAGIQSRVEERMDCATQTSVYESETSNNPSTPQRSYSLVVTKRRNARGRQSPNVHPRSFCAADTIQEYAKGFVVQRNTTTQSKFTERFELCNLASSVHLRDPNAGNSRKVSVAWMSDGRRFGYGYSFVHNDEDGATTHGVNSMAERAKKRKVFEQLGESQSPQPSEGGEALGDRNGRFSLWYRFPSHTRADRNGSATFNDDVIVRNFYAGASPKTDTCDAEKKKAQPATKQKDRNSIRQWAKPSGLQGIEVLRYRAGLTVDAARSRVSKLPELEIFPFWSHAHKEESGDHEKEDKRARK</sequence>
<dbReference type="OrthoDB" id="4226789at2759"/>
<dbReference type="AlphaFoldDB" id="A0A0F4YTF0"/>
<proteinExistence type="predicted"/>
<accession>A0A0F4YTF0</accession>
<feature type="region of interest" description="Disordered" evidence="1">
    <location>
        <begin position="209"/>
        <end position="230"/>
    </location>
</feature>
<gene>
    <name evidence="2" type="ORF">T310_4477</name>
</gene>
<comment type="caution">
    <text evidence="2">The sequence shown here is derived from an EMBL/GenBank/DDBJ whole genome shotgun (WGS) entry which is preliminary data.</text>
</comment>
<protein>
    <submittedName>
        <fullName evidence="2">Uncharacterized protein</fullName>
    </submittedName>
</protein>
<reference evidence="2 3" key="1">
    <citation type="submission" date="2015-04" db="EMBL/GenBank/DDBJ databases">
        <authorList>
            <person name="Heijne W.H."/>
            <person name="Fedorova N.D."/>
            <person name="Nierman W.C."/>
            <person name="Vollebregt A.W."/>
            <person name="Zhao Z."/>
            <person name="Wu L."/>
            <person name="Kumar M."/>
            <person name="Stam H."/>
            <person name="van den Berg M.A."/>
            <person name="Pel H.J."/>
        </authorList>
    </citation>
    <scope>NUCLEOTIDE SEQUENCE [LARGE SCALE GENOMIC DNA]</scope>
    <source>
        <strain evidence="2 3">CBS 393.64</strain>
    </source>
</reference>
<feature type="compositionally biased region" description="Basic and acidic residues" evidence="1">
    <location>
        <begin position="409"/>
        <end position="429"/>
    </location>
</feature>
<feature type="compositionally biased region" description="Polar residues" evidence="1">
    <location>
        <begin position="157"/>
        <end position="181"/>
    </location>
</feature>
<evidence type="ECO:0000313" key="3">
    <source>
        <dbReference type="Proteomes" id="UP000053958"/>
    </source>
</evidence>
<dbReference type="EMBL" id="LASV01000182">
    <property type="protein sequence ID" value="KKA21519.1"/>
    <property type="molecule type" value="Genomic_DNA"/>
</dbReference>
<organism evidence="2 3">
    <name type="scientific">Rasamsonia emersonii (strain ATCC 16479 / CBS 393.64 / IMI 116815)</name>
    <dbReference type="NCBI Taxonomy" id="1408163"/>
    <lineage>
        <taxon>Eukaryota</taxon>
        <taxon>Fungi</taxon>
        <taxon>Dikarya</taxon>
        <taxon>Ascomycota</taxon>
        <taxon>Pezizomycotina</taxon>
        <taxon>Eurotiomycetes</taxon>
        <taxon>Eurotiomycetidae</taxon>
        <taxon>Eurotiales</taxon>
        <taxon>Trichocomaceae</taxon>
        <taxon>Rasamsonia</taxon>
    </lineage>
</organism>
<dbReference type="GeneID" id="25316825"/>
<feature type="region of interest" description="Disordered" evidence="1">
    <location>
        <begin position="147"/>
        <end position="181"/>
    </location>
</feature>
<evidence type="ECO:0000256" key="1">
    <source>
        <dbReference type="SAM" id="MobiDB-lite"/>
    </source>
</evidence>
<keyword evidence="3" id="KW-1185">Reference proteome</keyword>
<dbReference type="Proteomes" id="UP000053958">
    <property type="component" value="Unassembled WGS sequence"/>
</dbReference>
<evidence type="ECO:0000313" key="2">
    <source>
        <dbReference type="EMBL" id="KKA21519.1"/>
    </source>
</evidence>
<feature type="region of interest" description="Disordered" evidence="1">
    <location>
        <begin position="407"/>
        <end position="430"/>
    </location>
</feature>
<name>A0A0F4YTF0_RASE3</name>